<dbReference type="InterPro" id="IPR041542">
    <property type="entry name" value="GH43_C2"/>
</dbReference>
<feature type="active site" description="Proton acceptor" evidence="4">
    <location>
        <position position="16"/>
    </location>
</feature>
<dbReference type="KEGG" id="xak:KIMC2_11910"/>
<dbReference type="Proteomes" id="UP001321804">
    <property type="component" value="Chromosome"/>
</dbReference>
<dbReference type="PANTHER" id="PTHR42812:SF12">
    <property type="entry name" value="BETA-XYLOSIDASE-RELATED"/>
    <property type="match status" value="1"/>
</dbReference>
<name>A0AAU9DLZ4_9LACO</name>
<evidence type="ECO:0000256" key="2">
    <source>
        <dbReference type="ARBA" id="ARBA00022801"/>
    </source>
</evidence>
<dbReference type="Gene3D" id="2.115.10.20">
    <property type="entry name" value="Glycosyl hydrolase domain, family 43"/>
    <property type="match status" value="1"/>
</dbReference>
<dbReference type="CDD" id="cd18617">
    <property type="entry name" value="GH43_XynB-like"/>
    <property type="match status" value="1"/>
</dbReference>
<dbReference type="InterPro" id="IPR051795">
    <property type="entry name" value="Glycosyl_Hydrlase_43"/>
</dbReference>
<reference evidence="8 9" key="1">
    <citation type="journal article" date="2023" name="Microbiol. Spectr.">
        <title>Symbiosis of Carpenter Bees with Uncharacterized Lactic Acid Bacteria Showing NAD Auxotrophy.</title>
        <authorList>
            <person name="Kawasaki S."/>
            <person name="Ozawa K."/>
            <person name="Mori T."/>
            <person name="Yamamoto A."/>
            <person name="Ito M."/>
            <person name="Ohkuma M."/>
            <person name="Sakamoto M."/>
            <person name="Matsutani M."/>
        </authorList>
    </citation>
    <scope>NUCLEOTIDE SEQUENCE [LARGE SCALE GENOMIC DNA]</scope>
    <source>
        <strain evidence="8 9">KimC2</strain>
    </source>
</reference>
<dbReference type="Pfam" id="PF04616">
    <property type="entry name" value="Glyco_hydro_43"/>
    <property type="match status" value="1"/>
</dbReference>
<dbReference type="SUPFAM" id="SSF75005">
    <property type="entry name" value="Arabinanase/levansucrase/invertase"/>
    <property type="match status" value="1"/>
</dbReference>
<dbReference type="RefSeq" id="WP_317694937.1">
    <property type="nucleotide sequence ID" value="NZ_AP026801.1"/>
</dbReference>
<dbReference type="GO" id="GO:0005975">
    <property type="term" value="P:carbohydrate metabolic process"/>
    <property type="evidence" value="ECO:0007669"/>
    <property type="project" value="InterPro"/>
</dbReference>
<dbReference type="Pfam" id="PF17851">
    <property type="entry name" value="GH43_C2"/>
    <property type="match status" value="1"/>
</dbReference>
<evidence type="ECO:0000259" key="7">
    <source>
        <dbReference type="Pfam" id="PF17851"/>
    </source>
</evidence>
<feature type="site" description="Important for catalytic activity, responsible for pKa modulation of the active site Glu and correct orientation of both the proton donor and substrate" evidence="5">
    <location>
        <position position="127"/>
    </location>
</feature>
<dbReference type="EMBL" id="AP026801">
    <property type="protein sequence ID" value="BDR56629.1"/>
    <property type="molecule type" value="Genomic_DNA"/>
</dbReference>
<keyword evidence="3 6" id="KW-0326">Glycosidase</keyword>
<evidence type="ECO:0000256" key="5">
    <source>
        <dbReference type="PIRSR" id="PIRSR606710-2"/>
    </source>
</evidence>
<accession>A0AAU9DLZ4</accession>
<organism evidence="8 9">
    <name type="scientific">Xylocopilactobacillus apis</name>
    <dbReference type="NCBI Taxonomy" id="2932183"/>
    <lineage>
        <taxon>Bacteria</taxon>
        <taxon>Bacillati</taxon>
        <taxon>Bacillota</taxon>
        <taxon>Bacilli</taxon>
        <taxon>Lactobacillales</taxon>
        <taxon>Lactobacillaceae</taxon>
        <taxon>Xylocopilactobacillus</taxon>
    </lineage>
</organism>
<proteinExistence type="inferred from homology"/>
<dbReference type="GO" id="GO:0004553">
    <property type="term" value="F:hydrolase activity, hydrolyzing O-glycosyl compounds"/>
    <property type="evidence" value="ECO:0007669"/>
    <property type="project" value="InterPro"/>
</dbReference>
<comment type="similarity">
    <text evidence="1 6">Belongs to the glycosyl hydrolase 43 family.</text>
</comment>
<dbReference type="InterPro" id="IPR006710">
    <property type="entry name" value="Glyco_hydro_43"/>
</dbReference>
<keyword evidence="2 6" id="KW-0378">Hydrolase</keyword>
<dbReference type="SUPFAM" id="SSF49899">
    <property type="entry name" value="Concanavalin A-like lectins/glucanases"/>
    <property type="match status" value="1"/>
</dbReference>
<sequence length="512" mass="58120">MSKTYQNPIMRGMYPDPSIVQVDGTYYLVNSTFEYYPGIAVSKSKDLVNWTRMQGIAIYPEQADLRQAKSNEGIFAVNIRYHDGFFYVITTNFSEFKTIIIKGQLNKDQEEIEWEPNRVEVEIRGIDPDLYFENDRTYVQFTGYIDDQGTKAIQQVEIDLTTGDLVTEPKVLTKGTGGRDVEGPHIIKRGDWYYLLIAEGGTGLGHMITMQRSHELWGPYEAPLEVNPIFTNRDRAEEPLQNIGHADLFQDPKGNWWMTCLGTRPSAVEFIKITNTGRETLLYPVDWSEDWPKVYHGVPTQEVDLTDFYNHAETIGEQKIMPFVDEFSNDKLGAEWLTLRDSLGDRLNISKGKLSLTGSDRTIEKLGTPSFLGVRQSEPKEALEITVDIKDTKLNQGQAGIVSLINADHYAALMIQYNAEKSEYEILKVLKVADIEQSEVVGTSKDLPHQLILKNDLASKRFSAVWSDREIYFDISSLHLSNEAIAALNTGDMEGIYVLNDAELTITKVERK</sequence>
<evidence type="ECO:0000313" key="9">
    <source>
        <dbReference type="Proteomes" id="UP001321804"/>
    </source>
</evidence>
<evidence type="ECO:0000256" key="6">
    <source>
        <dbReference type="RuleBase" id="RU361187"/>
    </source>
</evidence>
<evidence type="ECO:0000256" key="4">
    <source>
        <dbReference type="PIRSR" id="PIRSR606710-1"/>
    </source>
</evidence>
<protein>
    <submittedName>
        <fullName evidence="8">Xylosidase/arabinosidase</fullName>
    </submittedName>
</protein>
<feature type="active site" description="Proton donor" evidence="4">
    <location>
        <position position="182"/>
    </location>
</feature>
<evidence type="ECO:0000256" key="3">
    <source>
        <dbReference type="ARBA" id="ARBA00023295"/>
    </source>
</evidence>
<gene>
    <name evidence="8" type="primary">xylB</name>
    <name evidence="8" type="ORF">KIMC2_11910</name>
</gene>
<keyword evidence="9" id="KW-1185">Reference proteome</keyword>
<evidence type="ECO:0000313" key="8">
    <source>
        <dbReference type="EMBL" id="BDR56629.1"/>
    </source>
</evidence>
<dbReference type="Gene3D" id="2.60.120.200">
    <property type="match status" value="1"/>
</dbReference>
<dbReference type="InterPro" id="IPR013320">
    <property type="entry name" value="ConA-like_dom_sf"/>
</dbReference>
<dbReference type="PANTHER" id="PTHR42812">
    <property type="entry name" value="BETA-XYLOSIDASE"/>
    <property type="match status" value="1"/>
</dbReference>
<dbReference type="AlphaFoldDB" id="A0AAU9DLZ4"/>
<evidence type="ECO:0000256" key="1">
    <source>
        <dbReference type="ARBA" id="ARBA00009865"/>
    </source>
</evidence>
<dbReference type="InterPro" id="IPR023296">
    <property type="entry name" value="Glyco_hydro_beta-prop_sf"/>
</dbReference>
<feature type="domain" description="Beta-xylosidase C-terminal Concanavalin A-like" evidence="7">
    <location>
        <begin position="325"/>
        <end position="498"/>
    </location>
</feature>